<sequence>MVVSEDQLSWYDVSEDVKTLLIVASNNWENTILAVQYIREALNKSENNLDVLIGAYRFFFYKKKPEIALEIAKKILRIIRETENLPLQWEQLKKKKNNRQSDSSIRLYMNAYAAQGFILAKLGQLEEAKLITKRVKEIDKNRESCATTVFEVLTKSPDKDDRLSKLSLTQDIYLRRTIPMTESRRQQYFQLIQDLVGCPNGQEPDVLDANKSLIDADFVQTLMEVATAQAHEGNQDGAKFLIFLARQLSKELGLYPELVTES</sequence>
<accession>A1KYL6</accession>
<name>A1KYL6_9CYAN</name>
<dbReference type="InterPro" id="IPR011990">
    <property type="entry name" value="TPR-like_helical_dom_sf"/>
</dbReference>
<dbReference type="AlphaFoldDB" id="A1KYL6"/>
<evidence type="ECO:0000313" key="1">
    <source>
        <dbReference type="EMBL" id="AAW57069.1"/>
    </source>
</evidence>
<gene>
    <name evidence="1" type="primary">sbl0010</name>
</gene>
<reference evidence="1" key="1">
    <citation type="journal article" date="2008" name="BMC Evol. Biol.">
        <title>The cyanobacterial endosymbiont of the unicellular algae Rhopalodia gibba shows reductive genome evolution.</title>
        <authorList>
            <person name="Kneip C."/>
            <person name="Voss C."/>
            <person name="Lockhart P.J."/>
            <person name="Maier U.G."/>
        </authorList>
    </citation>
    <scope>NUCLEOTIDE SEQUENCE</scope>
</reference>
<proteinExistence type="predicted"/>
<organism evidence="1">
    <name type="scientific">cyanobacterium endosymbiont of Rhopalodia gibba</name>
    <dbReference type="NCBI Taxonomy" id="309035"/>
    <lineage>
        <taxon>Bacteria</taxon>
        <taxon>Bacillati</taxon>
        <taxon>Cyanobacteriota</taxon>
    </lineage>
</organism>
<dbReference type="Gene3D" id="1.25.40.10">
    <property type="entry name" value="Tetratricopeptide repeat domain"/>
    <property type="match status" value="1"/>
</dbReference>
<dbReference type="SUPFAM" id="SSF48452">
    <property type="entry name" value="TPR-like"/>
    <property type="match status" value="1"/>
</dbReference>
<dbReference type="EMBL" id="AY728387">
    <property type="protein sequence ID" value="AAW57069.1"/>
    <property type="molecule type" value="Genomic_DNA"/>
</dbReference>
<protein>
    <submittedName>
        <fullName evidence="1">Uncharacterized protein sbl0010</fullName>
    </submittedName>
</protein>